<evidence type="ECO:0000313" key="3">
    <source>
        <dbReference type="Proteomes" id="UP000008460"/>
    </source>
</evidence>
<feature type="transmembrane region" description="Helical" evidence="1">
    <location>
        <begin position="40"/>
        <end position="59"/>
    </location>
</feature>
<reference evidence="2 3" key="1">
    <citation type="submission" date="2011-04" db="EMBL/GenBank/DDBJ databases">
        <title>Complete sequence of Cellulomonas fimi ATCC 484.</title>
        <authorList>
            <consortium name="US DOE Joint Genome Institute"/>
            <person name="Lucas S."/>
            <person name="Han J."/>
            <person name="Lapidus A."/>
            <person name="Cheng J.-F."/>
            <person name="Goodwin L."/>
            <person name="Pitluck S."/>
            <person name="Peters L."/>
            <person name="Chertkov O."/>
            <person name="Detter J.C."/>
            <person name="Han C."/>
            <person name="Tapia R."/>
            <person name="Land M."/>
            <person name="Hauser L."/>
            <person name="Kyrpides N."/>
            <person name="Ivanova N."/>
            <person name="Ovchinnikova G."/>
            <person name="Pagani I."/>
            <person name="Mead D."/>
            <person name="Brumm P."/>
            <person name="Woyke T."/>
        </authorList>
    </citation>
    <scope>NUCLEOTIDE SEQUENCE [LARGE SCALE GENOMIC DNA]</scope>
    <source>
        <strain evidence="3">ATCC 484 / DSM 20113 / JCM 1341 / NBRC 15513 / NCIMB 8980 / NCTC 7547</strain>
    </source>
</reference>
<dbReference type="KEGG" id="cfi:Celf_0173"/>
<proteinExistence type="predicted"/>
<dbReference type="EMBL" id="CP002666">
    <property type="protein sequence ID" value="AEE44319.1"/>
    <property type="molecule type" value="Genomic_DNA"/>
</dbReference>
<protein>
    <recommendedName>
        <fullName evidence="4">PH domain-containing protein</fullName>
    </recommendedName>
</protein>
<name>F4H5J5_CELFA</name>
<evidence type="ECO:0000256" key="1">
    <source>
        <dbReference type="SAM" id="Phobius"/>
    </source>
</evidence>
<keyword evidence="1" id="KW-0472">Membrane</keyword>
<organism evidence="2 3">
    <name type="scientific">Cellulomonas fimi (strain ATCC 484 / DSM 20113 / JCM 1341 / CCUG 24087 / LMG 16345 / NBRC 15513 / NCIMB 8980 / NCTC 7547 / NRS-133)</name>
    <dbReference type="NCBI Taxonomy" id="590998"/>
    <lineage>
        <taxon>Bacteria</taxon>
        <taxon>Bacillati</taxon>
        <taxon>Actinomycetota</taxon>
        <taxon>Actinomycetes</taxon>
        <taxon>Micrococcales</taxon>
        <taxon>Cellulomonadaceae</taxon>
        <taxon>Cellulomonas</taxon>
    </lineage>
</organism>
<sequence>MQAKNDRVTLRSPWRWLVWTLGLVAFVTGAASSLDPGAELSTILVTTALMGLPGLYLLLRCPFVRVVVDHVGVHYYGYVSQRHRLWSQIEATRVVTAGGMIAESYVPSLVLTGRDDEEPLTALAGYTTDDRLEKSRMGRQERVIAKRLRLARSL</sequence>
<evidence type="ECO:0000313" key="2">
    <source>
        <dbReference type="EMBL" id="AEE44319.1"/>
    </source>
</evidence>
<evidence type="ECO:0008006" key="4">
    <source>
        <dbReference type="Google" id="ProtNLM"/>
    </source>
</evidence>
<gene>
    <name evidence="2" type="ordered locus">Celf_0173</name>
</gene>
<dbReference type="AlphaFoldDB" id="F4H5J5"/>
<dbReference type="HOGENOM" id="CLU_1701082_0_0_11"/>
<dbReference type="Proteomes" id="UP000008460">
    <property type="component" value="Chromosome"/>
</dbReference>
<feature type="transmembrane region" description="Helical" evidence="1">
    <location>
        <begin position="16"/>
        <end position="34"/>
    </location>
</feature>
<accession>F4H5J5</accession>
<keyword evidence="1" id="KW-1133">Transmembrane helix</keyword>
<keyword evidence="1" id="KW-0812">Transmembrane</keyword>
<keyword evidence="3" id="KW-1185">Reference proteome</keyword>